<evidence type="ECO:0000256" key="2">
    <source>
        <dbReference type="ARBA" id="ARBA00022512"/>
    </source>
</evidence>
<evidence type="ECO:0000256" key="3">
    <source>
        <dbReference type="ARBA" id="ARBA00022525"/>
    </source>
</evidence>
<evidence type="ECO:0000259" key="8">
    <source>
        <dbReference type="Pfam" id="PF13290"/>
    </source>
</evidence>
<gene>
    <name evidence="9" type="ORF">LVJ94_27180</name>
</gene>
<dbReference type="Pfam" id="PF13290">
    <property type="entry name" value="CHB_HEX_C_1"/>
    <property type="match status" value="3"/>
</dbReference>
<protein>
    <submittedName>
        <fullName evidence="9">Chitobiase/beta-hexosaminidase C-terminal domain-containing protein</fullName>
    </submittedName>
</protein>
<dbReference type="Pfam" id="PF01030">
    <property type="entry name" value="Recep_L_domain"/>
    <property type="match status" value="1"/>
</dbReference>
<dbReference type="Gene3D" id="3.80.20.20">
    <property type="entry name" value="Receptor L-domain"/>
    <property type="match status" value="3"/>
</dbReference>
<evidence type="ECO:0000313" key="9">
    <source>
        <dbReference type="EMBL" id="WXB00594.1"/>
    </source>
</evidence>
<feature type="domain" description="GH29D-like beta-sandwich" evidence="8">
    <location>
        <begin position="136"/>
        <end position="212"/>
    </location>
</feature>
<feature type="domain" description="GH29D-like beta-sandwich" evidence="8">
    <location>
        <begin position="228"/>
        <end position="297"/>
    </location>
</feature>
<reference evidence="9" key="1">
    <citation type="submission" date="2021-12" db="EMBL/GenBank/DDBJ databases">
        <title>Discovery of the Pendulisporaceae a myxobacterial family with distinct sporulation behavior and unique specialized metabolism.</title>
        <authorList>
            <person name="Garcia R."/>
            <person name="Popoff A."/>
            <person name="Bader C.D."/>
            <person name="Loehr J."/>
            <person name="Walesch S."/>
            <person name="Walt C."/>
            <person name="Boldt J."/>
            <person name="Bunk B."/>
            <person name="Haeckl F.J.F.P.J."/>
            <person name="Gunesch A.P."/>
            <person name="Birkelbach J."/>
            <person name="Nuebel U."/>
            <person name="Pietschmann T."/>
            <person name="Bach T."/>
            <person name="Mueller R."/>
        </authorList>
    </citation>
    <scope>NUCLEOTIDE SEQUENCE</scope>
    <source>
        <strain evidence="9">MSr11367</strain>
    </source>
</reference>
<organism evidence="9 10">
    <name type="scientific">Pendulispora rubella</name>
    <dbReference type="NCBI Taxonomy" id="2741070"/>
    <lineage>
        <taxon>Bacteria</taxon>
        <taxon>Pseudomonadati</taxon>
        <taxon>Myxococcota</taxon>
        <taxon>Myxococcia</taxon>
        <taxon>Myxococcales</taxon>
        <taxon>Sorangiineae</taxon>
        <taxon>Pendulisporaceae</taxon>
        <taxon>Pendulispora</taxon>
    </lineage>
</organism>
<keyword evidence="5" id="KW-0325">Glycoprotein</keyword>
<dbReference type="InterPro" id="IPR051648">
    <property type="entry name" value="CWI-Assembly_Regulator"/>
</dbReference>
<dbReference type="PANTHER" id="PTHR31018">
    <property type="entry name" value="SPORULATION-SPECIFIC PROTEIN-RELATED"/>
    <property type="match status" value="1"/>
</dbReference>
<keyword evidence="10" id="KW-1185">Reference proteome</keyword>
<dbReference type="EMBL" id="CP089983">
    <property type="protein sequence ID" value="WXB00594.1"/>
    <property type="molecule type" value="Genomic_DNA"/>
</dbReference>
<keyword evidence="3" id="KW-0964">Secreted</keyword>
<proteinExistence type="predicted"/>
<evidence type="ECO:0000256" key="1">
    <source>
        <dbReference type="ARBA" id="ARBA00004191"/>
    </source>
</evidence>
<dbReference type="InterPro" id="IPR036941">
    <property type="entry name" value="Rcpt_L-dom_sf"/>
</dbReference>
<name>A0ABZ2KPJ6_9BACT</name>
<feature type="domain" description="Receptor L-domain" evidence="7">
    <location>
        <begin position="321"/>
        <end position="384"/>
    </location>
</feature>
<dbReference type="PANTHER" id="PTHR31018:SF3">
    <property type="entry name" value="RECEPTOR PROTEIN-TYROSINE KINASE"/>
    <property type="match status" value="1"/>
</dbReference>
<dbReference type="SUPFAM" id="SSF52058">
    <property type="entry name" value="L domain-like"/>
    <property type="match status" value="3"/>
</dbReference>
<evidence type="ECO:0000259" key="7">
    <source>
        <dbReference type="Pfam" id="PF01030"/>
    </source>
</evidence>
<dbReference type="InterPro" id="IPR000494">
    <property type="entry name" value="Rcpt_L-dom"/>
</dbReference>
<dbReference type="Proteomes" id="UP001374803">
    <property type="component" value="Chromosome"/>
</dbReference>
<keyword evidence="2" id="KW-0134">Cell wall</keyword>
<evidence type="ECO:0000256" key="5">
    <source>
        <dbReference type="ARBA" id="ARBA00023180"/>
    </source>
</evidence>
<sequence length="796" mass="83050">MSWNGFSRKNSKLICVATLVALANLTGCSDDSNPSDGHAATDAVATPEFDVAGGTFSSAQKVAIRTATAGASIHYTLDGSTPNSTSPVYDSPIAIAKSTTLKAVARRVGAEDSRVQSATYVIEVPSDTALPVQFEPNAGQYANDVSVSLTSGTAGAAVCYSLDSSGPACDASARCAAGSLEYTPGTTVHVTETGKRIRAVACKGGLLPSSETYADYTLRAAVPEFHPLSETYDASRPIEVTTATAGASIRYAVDGATPNCTDSTVVPDSGWIHAHAATHTMSAIACKDKYAASEVVTVRDTAACKGNFTASTSSQLDALSGCREITGNLTIEGRGIWNLAALGSLERVGGSLTVSYTRELESLAGLQKLASVGGDLAIQGNYRLGSVAALESLYAVGGALRVEYNAVTNLVGPNKLMRVGALLIEEPFLTSVTGFSALEEIQGYFVLSRTALTAFDGFPALTSIRGNAIFRGNPVLQSVTGFAHVHELSGLDIANSPSLSRFAAFPNAKAVRGDVYISDSPKLAQLDLKGIEVVDGRVSIGAVDGDGLPALASLDGFSGLTAIGRLDLRGKLGFADLKGLGRLTRINGGLWVDRTSAEFVSLVGLDTLSSVGGISLYGSEGLRNLRGLEKVETLNGGSIDVYKCHAMTEIGGLNGIREVDFLLIARNEKLTHLDGFHGLQSADDIRFIENVAMTKLDGLDALVHAGQELHFEGNSLTSLAGLDALTTIDGTLRFDGERALEDIVGFDALNKLGKLVIRNNLALSPCRAERFAAKLAAQGYTNLPVVYENHGTGTCN</sequence>
<feature type="domain" description="GH29D-like beta-sandwich" evidence="8">
    <location>
        <begin position="52"/>
        <end position="116"/>
    </location>
</feature>
<dbReference type="InterPro" id="IPR059177">
    <property type="entry name" value="GH29D-like_dom"/>
</dbReference>
<feature type="signal peptide" evidence="6">
    <location>
        <begin position="1"/>
        <end position="23"/>
    </location>
</feature>
<accession>A0ABZ2KPJ6</accession>
<feature type="chain" id="PRO_5047275160" evidence="6">
    <location>
        <begin position="24"/>
        <end position="796"/>
    </location>
</feature>
<evidence type="ECO:0000313" key="10">
    <source>
        <dbReference type="Proteomes" id="UP001374803"/>
    </source>
</evidence>
<evidence type="ECO:0000256" key="4">
    <source>
        <dbReference type="ARBA" id="ARBA00022729"/>
    </source>
</evidence>
<dbReference type="RefSeq" id="WP_394830196.1">
    <property type="nucleotide sequence ID" value="NZ_CP089929.1"/>
</dbReference>
<comment type="subcellular location">
    <subcellularLocation>
        <location evidence="1">Secreted</location>
        <location evidence="1">Cell wall</location>
    </subcellularLocation>
</comment>
<keyword evidence="4 6" id="KW-0732">Signal</keyword>
<evidence type="ECO:0000256" key="6">
    <source>
        <dbReference type="SAM" id="SignalP"/>
    </source>
</evidence>